<dbReference type="InterPro" id="IPR019537">
    <property type="entry name" value="TMEM65"/>
</dbReference>
<reference evidence="6" key="1">
    <citation type="submission" date="2021-01" db="EMBL/GenBank/DDBJ databases">
        <authorList>
            <person name="Corre E."/>
            <person name="Pelletier E."/>
            <person name="Niang G."/>
            <person name="Scheremetjew M."/>
            <person name="Finn R."/>
            <person name="Kale V."/>
            <person name="Holt S."/>
            <person name="Cochrane G."/>
            <person name="Meng A."/>
            <person name="Brown T."/>
            <person name="Cohen L."/>
        </authorList>
    </citation>
    <scope>NUCLEOTIDE SEQUENCE</scope>
    <source>
        <strain evidence="6">10249 10 AB</strain>
    </source>
</reference>
<dbReference type="GO" id="GO:0005739">
    <property type="term" value="C:mitochondrion"/>
    <property type="evidence" value="ECO:0007669"/>
    <property type="project" value="TreeGrafter"/>
</dbReference>
<dbReference type="PANTHER" id="PTHR21706">
    <property type="entry name" value="TRANSMEMBRANE PROTEIN 65"/>
    <property type="match status" value="1"/>
</dbReference>
<proteinExistence type="predicted"/>
<evidence type="ECO:0000256" key="3">
    <source>
        <dbReference type="ARBA" id="ARBA00022989"/>
    </source>
</evidence>
<keyword evidence="2 5" id="KW-0812">Transmembrane</keyword>
<evidence type="ECO:0000313" key="6">
    <source>
        <dbReference type="EMBL" id="CAE0709103.1"/>
    </source>
</evidence>
<dbReference type="AlphaFoldDB" id="A0A7S4AAE7"/>
<organism evidence="6">
    <name type="scientific">Pseudo-nitzschia australis</name>
    <dbReference type="NCBI Taxonomy" id="44445"/>
    <lineage>
        <taxon>Eukaryota</taxon>
        <taxon>Sar</taxon>
        <taxon>Stramenopiles</taxon>
        <taxon>Ochrophyta</taxon>
        <taxon>Bacillariophyta</taxon>
        <taxon>Bacillariophyceae</taxon>
        <taxon>Bacillariophycidae</taxon>
        <taxon>Bacillariales</taxon>
        <taxon>Bacillariaceae</taxon>
        <taxon>Pseudo-nitzschia</taxon>
    </lineage>
</organism>
<evidence type="ECO:0000256" key="2">
    <source>
        <dbReference type="ARBA" id="ARBA00022692"/>
    </source>
</evidence>
<dbReference type="PANTHER" id="PTHR21706:SF15">
    <property type="entry name" value="TRANSMEMBRANE PROTEIN 65"/>
    <property type="match status" value="1"/>
</dbReference>
<name>A0A7S4AAE7_9STRA</name>
<keyword evidence="3 5" id="KW-1133">Transmembrane helix</keyword>
<comment type="subcellular location">
    <subcellularLocation>
        <location evidence="1">Membrane</location>
        <topology evidence="1">Multi-pass membrane protein</topology>
    </subcellularLocation>
</comment>
<evidence type="ECO:0000256" key="1">
    <source>
        <dbReference type="ARBA" id="ARBA00004141"/>
    </source>
</evidence>
<gene>
    <name evidence="6" type="ORF">PAUS00366_LOCUS1823</name>
</gene>
<dbReference type="EMBL" id="HBIX01002431">
    <property type="protein sequence ID" value="CAE0709103.1"/>
    <property type="molecule type" value="Transcribed_RNA"/>
</dbReference>
<protein>
    <recommendedName>
        <fullName evidence="7">GAF domain-containing protein</fullName>
    </recommendedName>
</protein>
<evidence type="ECO:0008006" key="7">
    <source>
        <dbReference type="Google" id="ProtNLM"/>
    </source>
</evidence>
<sequence>MNRVIISSIPTARAMSRSFFSSPPLPSSASASASRSLKCTSRCGEKTNYLPNRRRFATLASNSASPTSRHVHQGLTRQQVQSVFLSAAIPMVGFGFMDNFVMITVGSAIDNTLGVQLGLATMTAAAIGQVVSDVSGVVFGDTLSRIFRISPAKLNEMQRNSALVGRLRLGGAVVGVIVGCTLGAVALYLIPDRETDAADAAAAATSIAGSSSSASGLPLPQNQQERIRDQLYRLQQVMKDVMTKDDKWCNRSASCILYVNESMGNCIPKLPPQYSFGGLLGRNNAVATIERFLRDNNKDSAVMQTAREKRVVVFTNTIYVPIMADDNNSDNILGILKVKLENGSFYSGSEIQDAKRVAQNLGFFMNHMMEIRTKE</sequence>
<dbReference type="GO" id="GO:0016020">
    <property type="term" value="C:membrane"/>
    <property type="evidence" value="ECO:0007669"/>
    <property type="project" value="UniProtKB-SubCell"/>
</dbReference>
<keyword evidence="4 5" id="KW-0472">Membrane</keyword>
<evidence type="ECO:0000256" key="5">
    <source>
        <dbReference type="SAM" id="Phobius"/>
    </source>
</evidence>
<evidence type="ECO:0000256" key="4">
    <source>
        <dbReference type="ARBA" id="ARBA00023136"/>
    </source>
</evidence>
<accession>A0A7S4AAE7</accession>
<dbReference type="Pfam" id="PF10507">
    <property type="entry name" value="TMEM65"/>
    <property type="match status" value="1"/>
</dbReference>
<feature type="transmembrane region" description="Helical" evidence="5">
    <location>
        <begin position="167"/>
        <end position="190"/>
    </location>
</feature>